<keyword evidence="2" id="KW-0575">Peroxidase</keyword>
<dbReference type="KEGG" id="psoj:PHYSODRAFT_342953"/>
<dbReference type="PROSITE" id="PS00437">
    <property type="entry name" value="CATALASE_1"/>
    <property type="match status" value="1"/>
</dbReference>
<dbReference type="SMR" id="G5AI35"/>
<keyword evidence="6" id="KW-0408">Iron</keyword>
<evidence type="ECO:0000256" key="3">
    <source>
        <dbReference type="ARBA" id="ARBA00022617"/>
    </source>
</evidence>
<dbReference type="GO" id="GO:0005777">
    <property type="term" value="C:peroxisome"/>
    <property type="evidence" value="ECO:0007669"/>
    <property type="project" value="TreeGrafter"/>
</dbReference>
<dbReference type="InterPro" id="IPR018028">
    <property type="entry name" value="Catalase"/>
</dbReference>
<dbReference type="SMART" id="SM01060">
    <property type="entry name" value="Catalase"/>
    <property type="match status" value="1"/>
</dbReference>
<organism evidence="8 9">
    <name type="scientific">Phytophthora sojae (strain P6497)</name>
    <name type="common">Soybean stem and root rot agent</name>
    <name type="synonym">Phytophthora megasperma f. sp. glycines</name>
    <dbReference type="NCBI Taxonomy" id="1094619"/>
    <lineage>
        <taxon>Eukaryota</taxon>
        <taxon>Sar</taxon>
        <taxon>Stramenopiles</taxon>
        <taxon>Oomycota</taxon>
        <taxon>Peronosporomycetes</taxon>
        <taxon>Peronosporales</taxon>
        <taxon>Peronosporaceae</taxon>
        <taxon>Phytophthora</taxon>
    </lineage>
</organism>
<dbReference type="GO" id="GO:0005739">
    <property type="term" value="C:mitochondrion"/>
    <property type="evidence" value="ECO:0007669"/>
    <property type="project" value="TreeGrafter"/>
</dbReference>
<evidence type="ECO:0000256" key="4">
    <source>
        <dbReference type="ARBA" id="ARBA00022723"/>
    </source>
</evidence>
<name>G5AI35_PHYSP</name>
<evidence type="ECO:0000256" key="2">
    <source>
        <dbReference type="ARBA" id="ARBA00022559"/>
    </source>
</evidence>
<keyword evidence="9" id="KW-1185">Reference proteome</keyword>
<keyword evidence="4" id="KW-0479">Metal-binding</keyword>
<keyword evidence="3" id="KW-0349">Heme</keyword>
<dbReference type="PRINTS" id="PR00067">
    <property type="entry name" value="CATALASE"/>
</dbReference>
<evidence type="ECO:0000313" key="8">
    <source>
        <dbReference type="EMBL" id="EGZ04760.1"/>
    </source>
</evidence>
<evidence type="ECO:0000259" key="7">
    <source>
        <dbReference type="SMART" id="SM01060"/>
    </source>
</evidence>
<protein>
    <recommendedName>
        <fullName evidence="7">Catalase core domain-containing protein</fullName>
    </recommendedName>
</protein>
<dbReference type="EMBL" id="JH159174">
    <property type="protein sequence ID" value="EGZ04760.1"/>
    <property type="molecule type" value="Genomic_DNA"/>
</dbReference>
<dbReference type="GO" id="GO:0042542">
    <property type="term" value="P:response to hydrogen peroxide"/>
    <property type="evidence" value="ECO:0007669"/>
    <property type="project" value="TreeGrafter"/>
</dbReference>
<dbReference type="PANTHER" id="PTHR11465:SF9">
    <property type="entry name" value="CATALASE"/>
    <property type="match status" value="1"/>
</dbReference>
<dbReference type="GO" id="GO:0042744">
    <property type="term" value="P:hydrogen peroxide catabolic process"/>
    <property type="evidence" value="ECO:0007669"/>
    <property type="project" value="TreeGrafter"/>
</dbReference>
<dbReference type="Proteomes" id="UP000002640">
    <property type="component" value="Unassembled WGS sequence"/>
</dbReference>
<dbReference type="PANTHER" id="PTHR11465">
    <property type="entry name" value="CATALASE"/>
    <property type="match status" value="1"/>
</dbReference>
<gene>
    <name evidence="8" type="ORF">PHYSODRAFT_342953</name>
</gene>
<dbReference type="InParanoid" id="G5AI35"/>
<sequence>MTPEQAAKESVNPFDVTKNYFAEVEQLAFSPSHMVPGIEPSPDKMLQGRLFSYPDTQRHRLGPNYQQIPVNKPLNELRTYQRDGFMTVDGNMNDAPNYFPNSVGGPVESPALRYHAYQGDHSVVDKFSTADDDNFSQVGTSTRLTDNIAGSLVNASKPVQARAIANFCKADPDYGLRKAKELATEPLNPPRRTFKAVAAKQGARAHGQEFYCKRHKTHVMELTAHVVGQALPVRERVNVHGNLVRLCQVGLCKKKGRTTVDEKFVCKDHARLLREKDQFVDQSQAAFLVRRDYIRGKCASHLAMPVCNYVGCDRDKVTAKYRGFFCAGHLPVIDDLRGKIMAAKSDGDFEVQIPLRYNEIFLRKFLDKGHVHFYNSLVAKHGYVAPVVGIVGDQLVGVAGGQKTAERLLN</sequence>
<dbReference type="PROSITE" id="PS51402">
    <property type="entry name" value="CATALASE_3"/>
    <property type="match status" value="1"/>
</dbReference>
<evidence type="ECO:0000256" key="6">
    <source>
        <dbReference type="ARBA" id="ARBA00023004"/>
    </source>
</evidence>
<evidence type="ECO:0000313" key="9">
    <source>
        <dbReference type="Proteomes" id="UP000002640"/>
    </source>
</evidence>
<dbReference type="Pfam" id="PF00199">
    <property type="entry name" value="Catalase"/>
    <property type="match status" value="1"/>
</dbReference>
<feature type="domain" description="Catalase core" evidence="7">
    <location>
        <begin position="1"/>
        <end position="107"/>
    </location>
</feature>
<dbReference type="AlphaFoldDB" id="G5AI35"/>
<dbReference type="InterPro" id="IPR020835">
    <property type="entry name" value="Catalase_sf"/>
</dbReference>
<dbReference type="GO" id="GO:0004096">
    <property type="term" value="F:catalase activity"/>
    <property type="evidence" value="ECO:0007669"/>
    <property type="project" value="InterPro"/>
</dbReference>
<dbReference type="RefSeq" id="XP_009539736.1">
    <property type="nucleotide sequence ID" value="XM_009541441.1"/>
</dbReference>
<dbReference type="GO" id="GO:0046872">
    <property type="term" value="F:metal ion binding"/>
    <property type="evidence" value="ECO:0007669"/>
    <property type="project" value="UniProtKB-KW"/>
</dbReference>
<dbReference type="InterPro" id="IPR002226">
    <property type="entry name" value="Catalase_haem_BS"/>
</dbReference>
<dbReference type="InterPro" id="IPR011614">
    <property type="entry name" value="Catalase_core"/>
</dbReference>
<dbReference type="GO" id="GO:0020037">
    <property type="term" value="F:heme binding"/>
    <property type="evidence" value="ECO:0007669"/>
    <property type="project" value="InterPro"/>
</dbReference>
<proteinExistence type="inferred from homology"/>
<evidence type="ECO:0000256" key="5">
    <source>
        <dbReference type="ARBA" id="ARBA00023002"/>
    </source>
</evidence>
<evidence type="ECO:0000256" key="1">
    <source>
        <dbReference type="ARBA" id="ARBA00005329"/>
    </source>
</evidence>
<keyword evidence="5" id="KW-0560">Oxidoreductase</keyword>
<accession>G5AI35</accession>
<dbReference type="SUPFAM" id="SSF56634">
    <property type="entry name" value="Heme-dependent catalase-like"/>
    <property type="match status" value="1"/>
</dbReference>
<dbReference type="Gene3D" id="2.40.180.10">
    <property type="entry name" value="Catalase core domain"/>
    <property type="match status" value="1"/>
</dbReference>
<reference evidence="8 9" key="1">
    <citation type="journal article" date="2006" name="Science">
        <title>Phytophthora genome sequences uncover evolutionary origins and mechanisms of pathogenesis.</title>
        <authorList>
            <person name="Tyler B.M."/>
            <person name="Tripathy S."/>
            <person name="Zhang X."/>
            <person name="Dehal P."/>
            <person name="Jiang R.H."/>
            <person name="Aerts A."/>
            <person name="Arredondo F.D."/>
            <person name="Baxter L."/>
            <person name="Bensasson D."/>
            <person name="Beynon J.L."/>
            <person name="Chapman J."/>
            <person name="Damasceno C.M."/>
            <person name="Dorrance A.E."/>
            <person name="Dou D."/>
            <person name="Dickerman A.W."/>
            <person name="Dubchak I.L."/>
            <person name="Garbelotto M."/>
            <person name="Gijzen M."/>
            <person name="Gordon S.G."/>
            <person name="Govers F."/>
            <person name="Grunwald N.J."/>
            <person name="Huang W."/>
            <person name="Ivors K.L."/>
            <person name="Jones R.W."/>
            <person name="Kamoun S."/>
            <person name="Krampis K."/>
            <person name="Lamour K.H."/>
            <person name="Lee M.K."/>
            <person name="McDonald W.H."/>
            <person name="Medina M."/>
            <person name="Meijer H.J."/>
            <person name="Nordberg E.K."/>
            <person name="Maclean D.J."/>
            <person name="Ospina-Giraldo M.D."/>
            <person name="Morris P.F."/>
            <person name="Phuntumart V."/>
            <person name="Putnam N.H."/>
            <person name="Rash S."/>
            <person name="Rose J.K."/>
            <person name="Sakihama Y."/>
            <person name="Salamov A.A."/>
            <person name="Savidor A."/>
            <person name="Scheuring C.F."/>
            <person name="Smith B.M."/>
            <person name="Sobral B.W."/>
            <person name="Terry A."/>
            <person name="Torto-Alalibo T.A."/>
            <person name="Win J."/>
            <person name="Xu Z."/>
            <person name="Zhang H."/>
            <person name="Grigoriev I.V."/>
            <person name="Rokhsar D.S."/>
            <person name="Boore J.L."/>
        </authorList>
    </citation>
    <scope>NUCLEOTIDE SEQUENCE [LARGE SCALE GENOMIC DNA]</scope>
    <source>
        <strain evidence="8 9">P6497</strain>
    </source>
</reference>
<comment type="similarity">
    <text evidence="1">Belongs to the catalase family.</text>
</comment>
<dbReference type="GeneID" id="20648421"/>
<dbReference type="STRING" id="1094619.G5AI35"/>